<organism evidence="1 2">
    <name type="scientific">Campylobacter jejuni</name>
    <dbReference type="NCBI Taxonomy" id="197"/>
    <lineage>
        <taxon>Bacteria</taxon>
        <taxon>Pseudomonadati</taxon>
        <taxon>Campylobacterota</taxon>
        <taxon>Epsilonproteobacteria</taxon>
        <taxon>Campylobacterales</taxon>
        <taxon>Campylobacteraceae</taxon>
        <taxon>Campylobacter</taxon>
    </lineage>
</organism>
<dbReference type="AlphaFoldDB" id="A0AAW5E8H8"/>
<gene>
    <name evidence="1" type="ORF">LZC39_03940</name>
</gene>
<dbReference type="Proteomes" id="UP001199644">
    <property type="component" value="Unassembled WGS sequence"/>
</dbReference>
<dbReference type="SUPFAM" id="SSF52266">
    <property type="entry name" value="SGNH hydrolase"/>
    <property type="match status" value="1"/>
</dbReference>
<evidence type="ECO:0000313" key="2">
    <source>
        <dbReference type="Proteomes" id="UP001199644"/>
    </source>
</evidence>
<proteinExistence type="predicted"/>
<dbReference type="RefSeq" id="WP_240368356.1">
    <property type="nucleotide sequence ID" value="NZ_JAJUNW010000002.1"/>
</dbReference>
<evidence type="ECO:0000313" key="1">
    <source>
        <dbReference type="EMBL" id="MCH3851276.1"/>
    </source>
</evidence>
<accession>A0AAW5E8H8</accession>
<reference evidence="1" key="1">
    <citation type="submission" date="2021-12" db="EMBL/GenBank/DDBJ databases">
        <title>Prevalence of phenicol resistance gene fexA in Campylobacter isolated from poultry supply chain.</title>
        <authorList>
            <person name="Tang B."/>
            <person name="Zheng X."/>
            <person name="Lin J."/>
            <person name="Lin R."/>
            <person name="Yang H."/>
            <person name="Shen Z."/>
            <person name="Xia F."/>
        </authorList>
    </citation>
    <scope>NUCLEOTIDE SEQUENCE</scope>
    <source>
        <strain evidence="1">CJHN2011004</strain>
    </source>
</reference>
<evidence type="ECO:0008006" key="3">
    <source>
        <dbReference type="Google" id="ProtNLM"/>
    </source>
</evidence>
<sequence length="516" mass="60814">MNKQYHITLLGGSNSVIKTGLSQGLCHFGNVVLHNFALGATTSIQNLYELKREKNKKDICLSDLVITESNINDIGQFSNPYEKIPLHVVFRNLELLYYELHVLKKPVLNIILPYSPNSSYKIINNIHKYLSNKYSINVIDMQMYYEEHDLVSFGNLFDGGVHQMSSIMRELGKNIVVNIENFAKPEVLRQLDIDIRICNYNDMMIKFDKSYFVEIKNSMYNEKAYKIQNNSKIYFKDFLYGYHLIALHVWNNENKNVDFQRERFFIAQMLLSNRKINILKEFNLSNQVLELHHQFLIDQNSVLSLYHDIIANCLVENYTHALSYDKNAKIINYINLISCICVKNIDVIDINLEYIYNDNLKINNKLCFDNLIPPISVYKEIIDEYCLKLSLVKKSVFGAKQIIKNKLPYKLGQVMVTNSKSLLGYIKMPFMLFFITYKHNKEEKIYQEKIKKDPSSKLQPLEFYIDYKEALKEKECFTYKLGEEFIKSSKNWYWGGGYIKFIFKDVPRLKREYNKN</sequence>
<dbReference type="EMBL" id="JAJUOL010000005">
    <property type="protein sequence ID" value="MCH3851276.1"/>
    <property type="molecule type" value="Genomic_DNA"/>
</dbReference>
<protein>
    <recommendedName>
        <fullName evidence="3">Sugar transferase</fullName>
    </recommendedName>
</protein>
<comment type="caution">
    <text evidence="1">The sequence shown here is derived from an EMBL/GenBank/DDBJ whole genome shotgun (WGS) entry which is preliminary data.</text>
</comment>
<name>A0AAW5E8H8_CAMJU</name>